<sequence>MHLSSSPYTLEADASDLYANVMPTTMTSDPGQRVDSQGNEDDVHYASIQFQPRTKKQKPLYINRKRAQQHKHDEDVIYASVQPSQSNTATWTDADFPVYSSVNKDKVNKVVGY</sequence>
<accession>A0AAV6GUH4</accession>
<proteinExistence type="predicted"/>
<dbReference type="Proteomes" id="UP000823561">
    <property type="component" value="Chromosome 7"/>
</dbReference>
<evidence type="ECO:0000313" key="2">
    <source>
        <dbReference type="Proteomes" id="UP000823561"/>
    </source>
</evidence>
<evidence type="ECO:0000313" key="1">
    <source>
        <dbReference type="EMBL" id="KAG5278783.1"/>
    </source>
</evidence>
<gene>
    <name evidence="1" type="ORF">AALO_G00102730</name>
</gene>
<comment type="caution">
    <text evidence="1">The sequence shown here is derived from an EMBL/GenBank/DDBJ whole genome shotgun (WGS) entry which is preliminary data.</text>
</comment>
<reference evidence="1" key="1">
    <citation type="submission" date="2020-10" db="EMBL/GenBank/DDBJ databases">
        <title>Chromosome-scale genome assembly of the Allis shad, Alosa alosa.</title>
        <authorList>
            <person name="Margot Z."/>
            <person name="Christophe K."/>
            <person name="Cabau C."/>
            <person name="Louis A."/>
            <person name="Berthelot C."/>
            <person name="Parey E."/>
            <person name="Roest Crollius H."/>
            <person name="Montfort J."/>
            <person name="Robinson-Rechavi M."/>
            <person name="Bucao C."/>
            <person name="Bouchez O."/>
            <person name="Gislard M."/>
            <person name="Lluch J."/>
            <person name="Milhes M."/>
            <person name="Lampietro C."/>
            <person name="Lopez Roques C."/>
            <person name="Donnadieu C."/>
            <person name="Braasch I."/>
            <person name="Desvignes T."/>
            <person name="Postlethwait J."/>
            <person name="Bobe J."/>
            <person name="Guiguen Y."/>
        </authorList>
    </citation>
    <scope>NUCLEOTIDE SEQUENCE</scope>
    <source>
        <strain evidence="1">M-15738</strain>
        <tissue evidence="1">Blood</tissue>
    </source>
</reference>
<dbReference type="EMBL" id="JADWDJ010000007">
    <property type="protein sequence ID" value="KAG5278783.1"/>
    <property type="molecule type" value="Genomic_DNA"/>
</dbReference>
<name>A0AAV6GUH4_9TELE</name>
<protein>
    <submittedName>
        <fullName evidence="1">Uncharacterized protein</fullName>
    </submittedName>
</protein>
<keyword evidence="2" id="KW-1185">Reference proteome</keyword>
<dbReference type="AlphaFoldDB" id="A0AAV6GUH4"/>
<organism evidence="1 2">
    <name type="scientific">Alosa alosa</name>
    <name type="common">allis shad</name>
    <dbReference type="NCBI Taxonomy" id="278164"/>
    <lineage>
        <taxon>Eukaryota</taxon>
        <taxon>Metazoa</taxon>
        <taxon>Chordata</taxon>
        <taxon>Craniata</taxon>
        <taxon>Vertebrata</taxon>
        <taxon>Euteleostomi</taxon>
        <taxon>Actinopterygii</taxon>
        <taxon>Neopterygii</taxon>
        <taxon>Teleostei</taxon>
        <taxon>Clupei</taxon>
        <taxon>Clupeiformes</taxon>
        <taxon>Clupeoidei</taxon>
        <taxon>Clupeidae</taxon>
        <taxon>Alosa</taxon>
    </lineage>
</organism>